<dbReference type="InterPro" id="IPR012902">
    <property type="entry name" value="N_methyl_site"/>
</dbReference>
<evidence type="ECO:0000313" key="13">
    <source>
        <dbReference type="Proteomes" id="UP000484015"/>
    </source>
</evidence>
<proteinExistence type="inferred from homology"/>
<dbReference type="OrthoDB" id="8929668at2"/>
<dbReference type="RefSeq" id="WP_155440735.1">
    <property type="nucleotide sequence ID" value="NZ_WNLA01000015.1"/>
</dbReference>
<comment type="subcellular location">
    <subcellularLocation>
        <location evidence="1">Cell inner membrane</location>
        <topology evidence="1">Single-pass membrane protein</topology>
    </subcellularLocation>
</comment>
<evidence type="ECO:0000256" key="7">
    <source>
        <dbReference type="ARBA" id="ARBA00022989"/>
    </source>
</evidence>
<evidence type="ECO:0000256" key="1">
    <source>
        <dbReference type="ARBA" id="ARBA00004377"/>
    </source>
</evidence>
<accession>A0A6L6Q528</accession>
<name>A0A6L6Q528_9BURK</name>
<keyword evidence="3" id="KW-1003">Cell membrane</keyword>
<dbReference type="InterPro" id="IPR022346">
    <property type="entry name" value="T2SS_GspH"/>
</dbReference>
<evidence type="ECO:0000256" key="6">
    <source>
        <dbReference type="ARBA" id="ARBA00022692"/>
    </source>
</evidence>
<reference evidence="12 13" key="1">
    <citation type="submission" date="2019-11" db="EMBL/GenBank/DDBJ databases">
        <title>Type strains purchased from KCTC, JCM and DSMZ.</title>
        <authorList>
            <person name="Lu H."/>
        </authorList>
    </citation>
    <scope>NUCLEOTIDE SEQUENCE [LARGE SCALE GENOMIC DNA]</scope>
    <source>
        <strain evidence="12 13">KCTC 42409</strain>
    </source>
</reference>
<evidence type="ECO:0000256" key="10">
    <source>
        <dbReference type="ARBA" id="ARBA00030775"/>
    </source>
</evidence>
<evidence type="ECO:0000256" key="9">
    <source>
        <dbReference type="ARBA" id="ARBA00025772"/>
    </source>
</evidence>
<dbReference type="InterPro" id="IPR045584">
    <property type="entry name" value="Pilin-like"/>
</dbReference>
<keyword evidence="6" id="KW-0812">Transmembrane</keyword>
<evidence type="ECO:0000256" key="3">
    <source>
        <dbReference type="ARBA" id="ARBA00022475"/>
    </source>
</evidence>
<dbReference type="GO" id="GO:0015628">
    <property type="term" value="P:protein secretion by the type II secretion system"/>
    <property type="evidence" value="ECO:0007669"/>
    <property type="project" value="InterPro"/>
</dbReference>
<keyword evidence="4" id="KW-0488">Methylation</keyword>
<evidence type="ECO:0000259" key="11">
    <source>
        <dbReference type="Pfam" id="PF12019"/>
    </source>
</evidence>
<dbReference type="Proteomes" id="UP000484015">
    <property type="component" value="Unassembled WGS sequence"/>
</dbReference>
<keyword evidence="8" id="KW-0472">Membrane</keyword>
<organism evidence="12 13">
    <name type="scientific">Pseudoduganella ginsengisoli</name>
    <dbReference type="NCBI Taxonomy" id="1462440"/>
    <lineage>
        <taxon>Bacteria</taxon>
        <taxon>Pseudomonadati</taxon>
        <taxon>Pseudomonadota</taxon>
        <taxon>Betaproteobacteria</taxon>
        <taxon>Burkholderiales</taxon>
        <taxon>Oxalobacteraceae</taxon>
        <taxon>Telluria group</taxon>
        <taxon>Pseudoduganella</taxon>
    </lineage>
</organism>
<evidence type="ECO:0000256" key="5">
    <source>
        <dbReference type="ARBA" id="ARBA00022519"/>
    </source>
</evidence>
<keyword evidence="5" id="KW-0997">Cell inner membrane</keyword>
<comment type="caution">
    <text evidence="12">The sequence shown here is derived from an EMBL/GenBank/DDBJ whole genome shotgun (WGS) entry which is preliminary data.</text>
</comment>
<keyword evidence="13" id="KW-1185">Reference proteome</keyword>
<dbReference type="AlphaFoldDB" id="A0A6L6Q528"/>
<dbReference type="SUPFAM" id="SSF54523">
    <property type="entry name" value="Pili subunits"/>
    <property type="match status" value="1"/>
</dbReference>
<keyword evidence="7" id="KW-1133">Transmembrane helix</keyword>
<dbReference type="Pfam" id="PF12019">
    <property type="entry name" value="GspH"/>
    <property type="match status" value="1"/>
</dbReference>
<dbReference type="EMBL" id="WNLA01000015">
    <property type="protein sequence ID" value="MTW04378.1"/>
    <property type="molecule type" value="Genomic_DNA"/>
</dbReference>
<dbReference type="Gene3D" id="3.55.40.10">
    <property type="entry name" value="minor pseudopilin epsh domain"/>
    <property type="match status" value="1"/>
</dbReference>
<dbReference type="Pfam" id="PF07963">
    <property type="entry name" value="N_methyl"/>
    <property type="match status" value="1"/>
</dbReference>
<evidence type="ECO:0000256" key="2">
    <source>
        <dbReference type="ARBA" id="ARBA00021549"/>
    </source>
</evidence>
<dbReference type="GO" id="GO:0005886">
    <property type="term" value="C:plasma membrane"/>
    <property type="evidence" value="ECO:0007669"/>
    <property type="project" value="UniProtKB-SubCell"/>
</dbReference>
<feature type="domain" description="General secretion pathway GspH" evidence="11">
    <location>
        <begin position="42"/>
        <end position="160"/>
    </location>
</feature>
<comment type="similarity">
    <text evidence="9">Belongs to the GSP H family.</text>
</comment>
<evidence type="ECO:0000256" key="8">
    <source>
        <dbReference type="ARBA" id="ARBA00023136"/>
    </source>
</evidence>
<protein>
    <recommendedName>
        <fullName evidence="2">Type II secretion system protein H</fullName>
    </recommendedName>
    <alternativeName>
        <fullName evidence="10">General secretion pathway protein H</fullName>
    </alternativeName>
</protein>
<dbReference type="NCBIfam" id="TIGR02532">
    <property type="entry name" value="IV_pilin_GFxxxE"/>
    <property type="match status" value="1"/>
</dbReference>
<evidence type="ECO:0000256" key="4">
    <source>
        <dbReference type="ARBA" id="ARBA00022481"/>
    </source>
</evidence>
<dbReference type="GO" id="GO:0015627">
    <property type="term" value="C:type II protein secretion system complex"/>
    <property type="evidence" value="ECO:0007669"/>
    <property type="project" value="InterPro"/>
</dbReference>
<sequence>MTRQQGRTLLEMLIALAIAAILLCGALPAGHKLLQRQQLRTAVTDLHAALDLARSLAIARGSVVVVAPHAGGWEQGWTVFADYDGDGRPGPGDETIIEQGALADGIHIRMQFTGSTAQRYIAYNSAGRSCRADKSQTARWGTLTMEAGEQQYLVRINMLGRARVCDPRKEGSTCTG</sequence>
<evidence type="ECO:0000313" key="12">
    <source>
        <dbReference type="EMBL" id="MTW04378.1"/>
    </source>
</evidence>
<gene>
    <name evidence="12" type="ORF">GM668_20060</name>
</gene>